<protein>
    <submittedName>
        <fullName evidence="2">Uncharacterized protein</fullName>
    </submittedName>
</protein>
<feature type="region of interest" description="Disordered" evidence="1">
    <location>
        <begin position="506"/>
        <end position="533"/>
    </location>
</feature>
<dbReference type="OrthoDB" id="2802795at2759"/>
<feature type="compositionally biased region" description="Low complexity" evidence="1">
    <location>
        <begin position="175"/>
        <end position="191"/>
    </location>
</feature>
<feature type="region of interest" description="Disordered" evidence="1">
    <location>
        <begin position="252"/>
        <end position="301"/>
    </location>
</feature>
<evidence type="ECO:0000313" key="2">
    <source>
        <dbReference type="EMBL" id="KAF5316448.1"/>
    </source>
</evidence>
<feature type="compositionally biased region" description="Low complexity" evidence="1">
    <location>
        <begin position="254"/>
        <end position="275"/>
    </location>
</feature>
<feature type="region of interest" description="Disordered" evidence="1">
    <location>
        <begin position="562"/>
        <end position="658"/>
    </location>
</feature>
<evidence type="ECO:0000256" key="1">
    <source>
        <dbReference type="SAM" id="MobiDB-lite"/>
    </source>
</evidence>
<feature type="compositionally biased region" description="Low complexity" evidence="1">
    <location>
        <begin position="366"/>
        <end position="376"/>
    </location>
</feature>
<feature type="compositionally biased region" description="Low complexity" evidence="1">
    <location>
        <begin position="226"/>
        <end position="236"/>
    </location>
</feature>
<proteinExistence type="predicted"/>
<feature type="compositionally biased region" description="Basic residues" evidence="1">
    <location>
        <begin position="606"/>
        <end position="618"/>
    </location>
</feature>
<feature type="compositionally biased region" description="Basic and acidic residues" evidence="1">
    <location>
        <begin position="590"/>
        <end position="601"/>
    </location>
</feature>
<feature type="region of interest" description="Disordered" evidence="1">
    <location>
        <begin position="672"/>
        <end position="717"/>
    </location>
</feature>
<gene>
    <name evidence="2" type="ORF">D9619_006693</name>
</gene>
<feature type="compositionally biased region" description="Basic and acidic residues" evidence="1">
    <location>
        <begin position="378"/>
        <end position="398"/>
    </location>
</feature>
<feature type="compositionally biased region" description="Acidic residues" evidence="1">
    <location>
        <begin position="563"/>
        <end position="580"/>
    </location>
</feature>
<evidence type="ECO:0000313" key="3">
    <source>
        <dbReference type="Proteomes" id="UP000567179"/>
    </source>
</evidence>
<feature type="compositionally biased region" description="Low complexity" evidence="1">
    <location>
        <begin position="7"/>
        <end position="48"/>
    </location>
</feature>
<dbReference type="EMBL" id="JAACJJ010000042">
    <property type="protein sequence ID" value="KAF5316448.1"/>
    <property type="molecule type" value="Genomic_DNA"/>
</dbReference>
<feature type="compositionally biased region" description="Polar residues" evidence="1">
    <location>
        <begin position="192"/>
        <end position="213"/>
    </location>
</feature>
<feature type="region of interest" description="Disordered" evidence="1">
    <location>
        <begin position="173"/>
        <end position="238"/>
    </location>
</feature>
<reference evidence="2 3" key="1">
    <citation type="journal article" date="2020" name="ISME J.">
        <title>Uncovering the hidden diversity of litter-decomposition mechanisms in mushroom-forming fungi.</title>
        <authorList>
            <person name="Floudas D."/>
            <person name="Bentzer J."/>
            <person name="Ahren D."/>
            <person name="Johansson T."/>
            <person name="Persson P."/>
            <person name="Tunlid A."/>
        </authorList>
    </citation>
    <scope>NUCLEOTIDE SEQUENCE [LARGE SCALE GENOMIC DNA]</scope>
    <source>
        <strain evidence="2 3">CBS 101986</strain>
    </source>
</reference>
<feature type="region of interest" description="Disordered" evidence="1">
    <location>
        <begin position="1"/>
        <end position="57"/>
    </location>
</feature>
<accession>A0A8H5B5J3</accession>
<comment type="caution">
    <text evidence="2">The sequence shown here is derived from an EMBL/GenBank/DDBJ whole genome shotgun (WGS) entry which is preliminary data.</text>
</comment>
<name>A0A8H5B5J3_9AGAR</name>
<feature type="region of interest" description="Disordered" evidence="1">
    <location>
        <begin position="359"/>
        <end position="442"/>
    </location>
</feature>
<feature type="compositionally biased region" description="Pro residues" evidence="1">
    <location>
        <begin position="281"/>
        <end position="298"/>
    </location>
</feature>
<dbReference type="Proteomes" id="UP000567179">
    <property type="component" value="Unassembled WGS sequence"/>
</dbReference>
<feature type="compositionally biased region" description="Low complexity" evidence="1">
    <location>
        <begin position="516"/>
        <end position="531"/>
    </location>
</feature>
<feature type="compositionally biased region" description="Acidic residues" evidence="1">
    <location>
        <begin position="631"/>
        <end position="645"/>
    </location>
</feature>
<dbReference type="AlphaFoldDB" id="A0A8H5B5J3"/>
<organism evidence="2 3">
    <name type="scientific">Psilocybe cf. subviscida</name>
    <dbReference type="NCBI Taxonomy" id="2480587"/>
    <lineage>
        <taxon>Eukaryota</taxon>
        <taxon>Fungi</taxon>
        <taxon>Dikarya</taxon>
        <taxon>Basidiomycota</taxon>
        <taxon>Agaricomycotina</taxon>
        <taxon>Agaricomycetes</taxon>
        <taxon>Agaricomycetidae</taxon>
        <taxon>Agaricales</taxon>
        <taxon>Agaricineae</taxon>
        <taxon>Strophariaceae</taxon>
        <taxon>Psilocybe</taxon>
    </lineage>
</organism>
<feature type="compositionally biased region" description="Low complexity" evidence="1">
    <location>
        <begin position="705"/>
        <end position="717"/>
    </location>
</feature>
<keyword evidence="3" id="KW-1185">Reference proteome</keyword>
<sequence length="767" mass="80703">MKGCLKPSSQSHPGSPSISPTPSSSSTLVDGSTTTSSDPTSSSSSSQSGLNTPPTSRRKCVDFGKEICAEFFVADEWDRTPTEPARKLSYHSGVGTVACSSFVRFFGTIPDLASLRPLLSLIRVPLPPDLLELKEIQRSLPRANQPSDDYIGRAAKCYLRAVPIGLLPLLPDSNPTTPLSTPATTPLSTPTGEATRNPLSANNSPVGSGTSSPMRAASPERKPCDSNGSTTSGTNSPWCVNFHRVRAPPPPVAPAYAPSSADSSALAAPTSASGSRFAKFPYPPSPLHRGATPPPAAKPEPVQDQRLAHLLPARPMPPRKRPMFAFLPLLDDGASPDASAAAGDEQNEAVMEEKVVVEKKMEEKTSTPTPTVLTSTRDASRERESDDEGNHVEPEWPRHAYGSSKKSPKSPTSPSPKSPTASSSTSNPWVPPTTVSFKRPMPSDAAKYHGGFGSGYGGYVPPPPVRMVAASGLRMPIKSLTSHSSSSGSAKDADKTKAELDEGAYYGSHAHPYSPGSSRAGSVAGSRSASVERGGERRLYAPQAAFAAALLRVDELVQRAAEDVDTDEGSNEGDSNDGDADGGIAVAADENERGGRSEKKVSRMVTKARKAKKEKKEKRFIMVNDMQIELDGSDDEAGGPDDDEDDRHPEVESDSGMSLKTALEAPATPPTVYAYQLPTPTPTPPPVLSSAAATPVNMRSPAKTPTPVSNLNSSTSTSCLMGETAGVGAIETDVVQEPVRATTPTPINVMTPIRFKRAVAASQVQRG</sequence>